<dbReference type="RefSeq" id="WP_188436761.1">
    <property type="nucleotide sequence ID" value="NZ_BMCM01000003.1"/>
</dbReference>
<organism evidence="3 4">
    <name type="scientific">Microbacterium murale</name>
    <dbReference type="NCBI Taxonomy" id="1081040"/>
    <lineage>
        <taxon>Bacteria</taxon>
        <taxon>Bacillati</taxon>
        <taxon>Actinomycetota</taxon>
        <taxon>Actinomycetes</taxon>
        <taxon>Micrococcales</taxon>
        <taxon>Microbacteriaceae</taxon>
        <taxon>Microbacterium</taxon>
    </lineage>
</organism>
<dbReference type="Gene3D" id="3.40.50.1820">
    <property type="entry name" value="alpha/beta hydrolase"/>
    <property type="match status" value="1"/>
</dbReference>
<dbReference type="PANTHER" id="PTHR43798">
    <property type="entry name" value="MONOACYLGLYCEROL LIPASE"/>
    <property type="match status" value="1"/>
</dbReference>
<reference evidence="4" key="1">
    <citation type="journal article" date="2019" name="Int. J. Syst. Evol. Microbiol.">
        <title>The Global Catalogue of Microorganisms (GCM) 10K type strain sequencing project: providing services to taxonomists for standard genome sequencing and annotation.</title>
        <authorList>
            <consortium name="The Broad Institute Genomics Platform"/>
            <consortium name="The Broad Institute Genome Sequencing Center for Infectious Disease"/>
            <person name="Wu L."/>
            <person name="Ma J."/>
        </authorList>
    </citation>
    <scope>NUCLEOTIDE SEQUENCE [LARGE SCALE GENOMIC DNA]</scope>
    <source>
        <strain evidence="4">CCM 7640</strain>
    </source>
</reference>
<gene>
    <name evidence="3" type="ORF">GCM10007269_23640</name>
</gene>
<evidence type="ECO:0000313" key="3">
    <source>
        <dbReference type="EMBL" id="GGD80000.1"/>
    </source>
</evidence>
<keyword evidence="1" id="KW-0378">Hydrolase</keyword>
<dbReference type="Pfam" id="PF00561">
    <property type="entry name" value="Abhydrolase_1"/>
    <property type="match status" value="1"/>
</dbReference>
<dbReference type="Proteomes" id="UP000629365">
    <property type="component" value="Unassembled WGS sequence"/>
</dbReference>
<dbReference type="EMBL" id="BMCM01000003">
    <property type="protein sequence ID" value="GGD80000.1"/>
    <property type="molecule type" value="Genomic_DNA"/>
</dbReference>
<protein>
    <recommendedName>
        <fullName evidence="2">AB hydrolase-1 domain-containing protein</fullName>
    </recommendedName>
</protein>
<dbReference type="PANTHER" id="PTHR43798:SF31">
    <property type="entry name" value="AB HYDROLASE SUPERFAMILY PROTEIN YCLE"/>
    <property type="match status" value="1"/>
</dbReference>
<dbReference type="InterPro" id="IPR000073">
    <property type="entry name" value="AB_hydrolase_1"/>
</dbReference>
<evidence type="ECO:0000259" key="2">
    <source>
        <dbReference type="Pfam" id="PF00561"/>
    </source>
</evidence>
<dbReference type="SUPFAM" id="SSF53474">
    <property type="entry name" value="alpha/beta-Hydrolases"/>
    <property type="match status" value="1"/>
</dbReference>
<proteinExistence type="predicted"/>
<dbReference type="InterPro" id="IPR029058">
    <property type="entry name" value="AB_hydrolase_fold"/>
</dbReference>
<name>A0ABQ1RV86_9MICO</name>
<dbReference type="InterPro" id="IPR050266">
    <property type="entry name" value="AB_hydrolase_sf"/>
</dbReference>
<comment type="caution">
    <text evidence="3">The sequence shown here is derived from an EMBL/GenBank/DDBJ whole genome shotgun (WGS) entry which is preliminary data.</text>
</comment>
<sequence>MNSHTYRTIDVPVSGGSLRVGVWDPVDAGEHTPTVLAIHGVTSSHLAWPFVVAELPGVRVIAPDLRGRGESRGVEGQAGMAAHADDMVAVLDFVGADSVPVVGHSMGAFVAVVFAHRHPQRVERLILVDGGLPLDVPAGAEPAQLVSLILGATADRLSQRWKDVEEYTELFWRHHPAFATDWSAELERYIAYDLRPDGDQFRPTTSYQTTVEDTIDLNTGSALPEALSGLRHETLLVTAPRGLQNEVPGLYAPAHLGRLLDAYPGVRHQHLDDLNHYTVVMSARGARALGALVRAELRAVPAA</sequence>
<feature type="domain" description="AB hydrolase-1" evidence="2">
    <location>
        <begin position="33"/>
        <end position="134"/>
    </location>
</feature>
<keyword evidence="4" id="KW-1185">Reference proteome</keyword>
<evidence type="ECO:0000256" key="1">
    <source>
        <dbReference type="ARBA" id="ARBA00022801"/>
    </source>
</evidence>
<dbReference type="PRINTS" id="PR00111">
    <property type="entry name" value="ABHYDROLASE"/>
</dbReference>
<evidence type="ECO:0000313" key="4">
    <source>
        <dbReference type="Proteomes" id="UP000629365"/>
    </source>
</evidence>
<accession>A0ABQ1RV86</accession>